<dbReference type="RefSeq" id="WP_222404057.1">
    <property type="nucleotide sequence ID" value="NZ_JAHVKP010000001.1"/>
</dbReference>
<name>A0A9Q3RYE1_9SPHN</name>
<gene>
    <name evidence="2" type="ORF">KUV31_00180</name>
</gene>
<proteinExistence type="predicted"/>
<feature type="chain" id="PRO_5040217615" evidence="1">
    <location>
        <begin position="19"/>
        <end position="168"/>
    </location>
</feature>
<dbReference type="SUPFAM" id="SSF81585">
    <property type="entry name" value="PsbU/PolX domain-like"/>
    <property type="match status" value="1"/>
</dbReference>
<protein>
    <submittedName>
        <fullName evidence="2">Helix-hairpin-helix domain-containing protein</fullName>
    </submittedName>
</protein>
<sequence length="168" mass="17790">MRKFAFAAALASSTLALAACSGGAEDAAVDSDETAVATEVEAAAETTGVLDASTATAEQLAAVEGVSEELAAAIVAGQPFTDVTAFNALLLETLSAEEAAAVLEGVFVPVNLNEATEEQIRLIPGMTDKMVHEFEEYRPYEDMAEFDREIGKYVDEAEVARFRNYVTL</sequence>
<dbReference type="PROSITE" id="PS51257">
    <property type="entry name" value="PROKAR_LIPOPROTEIN"/>
    <property type="match status" value="1"/>
</dbReference>
<dbReference type="InterPro" id="IPR010994">
    <property type="entry name" value="RuvA_2-like"/>
</dbReference>
<organism evidence="2 3">
    <name type="scientific">Qipengyuania aquimaris</name>
    <dbReference type="NCBI Taxonomy" id="255984"/>
    <lineage>
        <taxon>Bacteria</taxon>
        <taxon>Pseudomonadati</taxon>
        <taxon>Pseudomonadota</taxon>
        <taxon>Alphaproteobacteria</taxon>
        <taxon>Sphingomonadales</taxon>
        <taxon>Erythrobacteraceae</taxon>
        <taxon>Qipengyuania</taxon>
    </lineage>
</organism>
<feature type="signal peptide" evidence="1">
    <location>
        <begin position="1"/>
        <end position="18"/>
    </location>
</feature>
<comment type="caution">
    <text evidence="2">The sequence shown here is derived from an EMBL/GenBank/DDBJ whole genome shotgun (WGS) entry which is preliminary data.</text>
</comment>
<accession>A0A9Q3RYE1</accession>
<evidence type="ECO:0000313" key="3">
    <source>
        <dbReference type="Proteomes" id="UP000824927"/>
    </source>
</evidence>
<dbReference type="EMBL" id="JAHVKP010000001">
    <property type="protein sequence ID" value="MBY6216754.1"/>
    <property type="molecule type" value="Genomic_DNA"/>
</dbReference>
<dbReference type="SUPFAM" id="SSF47781">
    <property type="entry name" value="RuvA domain 2-like"/>
    <property type="match status" value="1"/>
</dbReference>
<reference evidence="2" key="1">
    <citation type="submission" date="2021-06" db="EMBL/GenBank/DDBJ databases">
        <title>50 bacteria genomes isolated from Dapeng, Shenzhen, China.</title>
        <authorList>
            <person name="Zheng W."/>
            <person name="Yu S."/>
            <person name="Huang Y."/>
        </authorList>
    </citation>
    <scope>NUCLEOTIDE SEQUENCE</scope>
    <source>
        <strain evidence="2">DP4N28-2</strain>
    </source>
</reference>
<dbReference type="AlphaFoldDB" id="A0A9Q3RYE1"/>
<evidence type="ECO:0000313" key="2">
    <source>
        <dbReference type="EMBL" id="MBY6216754.1"/>
    </source>
</evidence>
<dbReference type="Proteomes" id="UP000824927">
    <property type="component" value="Unassembled WGS sequence"/>
</dbReference>
<dbReference type="Gene3D" id="1.10.150.320">
    <property type="entry name" value="Photosystem II 12 kDa extrinsic protein"/>
    <property type="match status" value="2"/>
</dbReference>
<evidence type="ECO:0000256" key="1">
    <source>
        <dbReference type="SAM" id="SignalP"/>
    </source>
</evidence>
<keyword evidence="1" id="KW-0732">Signal</keyword>